<name>A0ACC3ZB35_COLTU</name>
<organism evidence="1 2">
    <name type="scientific">Colletotrichum truncatum</name>
    <name type="common">Anthracnose fungus</name>
    <name type="synonym">Colletotrichum capsici</name>
    <dbReference type="NCBI Taxonomy" id="5467"/>
    <lineage>
        <taxon>Eukaryota</taxon>
        <taxon>Fungi</taxon>
        <taxon>Dikarya</taxon>
        <taxon>Ascomycota</taxon>
        <taxon>Pezizomycotina</taxon>
        <taxon>Sordariomycetes</taxon>
        <taxon>Hypocreomycetidae</taxon>
        <taxon>Glomerellales</taxon>
        <taxon>Glomerellaceae</taxon>
        <taxon>Colletotrichum</taxon>
        <taxon>Colletotrichum truncatum species complex</taxon>
    </lineage>
</organism>
<keyword evidence="2" id="KW-1185">Reference proteome</keyword>
<sequence length="595" mass="66595">MPFFDYVRDTFAWQVIRLVTGGKLPEFQYYEERHPLVRQKYANEESFWRPGLEGQITEARDAHINRGSILKRNASDIRSNTAKKDPYLQGNTAGVVDPRLPNSRWSNETLDSAFSEKFGSTSQINKSLHLVQFLPDDPENPRNWSGLKKTLVSFQICLLIAGTYAGASIYTVGTTGVKEQFGVSDIVALLGLTAFVVGYGVGAMAWSPLSELPQVSRNTVFISTLIVFIVLQVPIALATNIGMLLAFRFLAGFFGSPVLGLGDGILEDMYAPRKQTYVMGLWALLGIGGPTIGPIIGGFAVETKGWKWAVWIIAWMGTATLATVVFFLPETSANNILYRRALRLRRATGDRRYICEAQIKAEDKSGKEAILAHLVRPFTLAMTEPIIFLLTFYSAFVYGLMYIWFEALPMAYKEVYHFDLGTQSIALVGLIVGVLVIIPPYFLYYRKWIEPKFNHLGDIEPERHLIPAMIGCLFLPASLVWFGFTAKPTNFWLIPTVGSALFSSGAVLLFIPFMNYLGESFPSHVSSVFAGNELFTSLFGATFPLFVPSMYYKFDVFGSSILLAIFAVLFTPIPFILYLKGSKMRKRSRHARRDM</sequence>
<accession>A0ACC3ZB35</accession>
<comment type="caution">
    <text evidence="1">The sequence shown here is derived from an EMBL/GenBank/DDBJ whole genome shotgun (WGS) entry which is preliminary data.</text>
</comment>
<protein>
    <submittedName>
        <fullName evidence="1">Caffeine resistance protein 5</fullName>
    </submittedName>
</protein>
<proteinExistence type="predicted"/>
<dbReference type="EMBL" id="VUJX02000002">
    <property type="protein sequence ID" value="KAL0941107.1"/>
    <property type="molecule type" value="Genomic_DNA"/>
</dbReference>
<gene>
    <name evidence="1" type="ORF">CTRU02_203870</name>
</gene>
<reference evidence="1 2" key="1">
    <citation type="journal article" date="2020" name="Phytopathology">
        <title>Genome Sequence Resources of Colletotrichum truncatum, C. plurivorum, C. musicola, and C. sojae: Four Species Pathogenic to Soybean (Glycine max).</title>
        <authorList>
            <person name="Rogerio F."/>
            <person name="Boufleur T.R."/>
            <person name="Ciampi-Guillardi M."/>
            <person name="Sukno S.A."/>
            <person name="Thon M.R."/>
            <person name="Massola Junior N.S."/>
            <person name="Baroncelli R."/>
        </authorList>
    </citation>
    <scope>NUCLEOTIDE SEQUENCE [LARGE SCALE GENOMIC DNA]</scope>
    <source>
        <strain evidence="1 2">CMES1059</strain>
    </source>
</reference>
<evidence type="ECO:0000313" key="2">
    <source>
        <dbReference type="Proteomes" id="UP000805649"/>
    </source>
</evidence>
<dbReference type="Proteomes" id="UP000805649">
    <property type="component" value="Unassembled WGS sequence"/>
</dbReference>
<evidence type="ECO:0000313" key="1">
    <source>
        <dbReference type="EMBL" id="KAL0941107.1"/>
    </source>
</evidence>